<feature type="domain" description="ABC transmembrane type-1" evidence="11">
    <location>
        <begin position="34"/>
        <end position="316"/>
    </location>
</feature>
<keyword evidence="6 12" id="KW-0067">ATP-binding</keyword>
<evidence type="ECO:0000259" key="10">
    <source>
        <dbReference type="PROSITE" id="PS50893"/>
    </source>
</evidence>
<dbReference type="InterPro" id="IPR017871">
    <property type="entry name" value="ABC_transporter-like_CS"/>
</dbReference>
<dbReference type="GO" id="GO:0005524">
    <property type="term" value="F:ATP binding"/>
    <property type="evidence" value="ECO:0007669"/>
    <property type="project" value="UniProtKB-KW"/>
</dbReference>
<dbReference type="Gene3D" id="3.40.50.300">
    <property type="entry name" value="P-loop containing nucleotide triphosphate hydrolases"/>
    <property type="match status" value="1"/>
</dbReference>
<keyword evidence="7 9" id="KW-1133">Transmembrane helix</keyword>
<comment type="similarity">
    <text evidence="2">Belongs to the ABC transporter superfamily.</text>
</comment>
<evidence type="ECO:0000259" key="11">
    <source>
        <dbReference type="PROSITE" id="PS50929"/>
    </source>
</evidence>
<dbReference type="InterPro" id="IPR027417">
    <property type="entry name" value="P-loop_NTPase"/>
</dbReference>
<feature type="transmembrane region" description="Helical" evidence="9">
    <location>
        <begin position="66"/>
        <end position="87"/>
    </location>
</feature>
<dbReference type="SUPFAM" id="SSF90123">
    <property type="entry name" value="ABC transporter transmembrane region"/>
    <property type="match status" value="1"/>
</dbReference>
<evidence type="ECO:0000256" key="3">
    <source>
        <dbReference type="ARBA" id="ARBA00022448"/>
    </source>
</evidence>
<gene>
    <name evidence="12" type="ORF">DI628_07825</name>
</gene>
<proteinExistence type="inferred from homology"/>
<comment type="subcellular location">
    <subcellularLocation>
        <location evidence="1">Cell membrane</location>
        <topology evidence="1">Multi-pass membrane protein</topology>
    </subcellularLocation>
</comment>
<organism evidence="12 13">
    <name type="scientific">Blastochloris viridis</name>
    <name type="common">Rhodopseudomonas viridis</name>
    <dbReference type="NCBI Taxonomy" id="1079"/>
    <lineage>
        <taxon>Bacteria</taxon>
        <taxon>Pseudomonadati</taxon>
        <taxon>Pseudomonadota</taxon>
        <taxon>Alphaproteobacteria</taxon>
        <taxon>Hyphomicrobiales</taxon>
        <taxon>Blastochloridaceae</taxon>
        <taxon>Blastochloris</taxon>
    </lineage>
</organism>
<evidence type="ECO:0000256" key="2">
    <source>
        <dbReference type="ARBA" id="ARBA00005417"/>
    </source>
</evidence>
<dbReference type="Pfam" id="PF00664">
    <property type="entry name" value="ABC_membrane"/>
    <property type="match status" value="1"/>
</dbReference>
<dbReference type="Proteomes" id="UP000320948">
    <property type="component" value="Unassembled WGS sequence"/>
</dbReference>
<dbReference type="Gene3D" id="1.20.1560.10">
    <property type="entry name" value="ABC transporter type 1, transmembrane domain"/>
    <property type="match status" value="1"/>
</dbReference>
<dbReference type="GO" id="GO:0005886">
    <property type="term" value="C:plasma membrane"/>
    <property type="evidence" value="ECO:0007669"/>
    <property type="project" value="UniProtKB-SubCell"/>
</dbReference>
<dbReference type="SUPFAM" id="SSF52540">
    <property type="entry name" value="P-loop containing nucleoside triphosphate hydrolases"/>
    <property type="match status" value="1"/>
</dbReference>
<dbReference type="FunFam" id="3.40.50.300:FF:000287">
    <property type="entry name" value="Multidrug ABC transporter ATP-binding protein"/>
    <property type="match status" value="1"/>
</dbReference>
<dbReference type="PROSITE" id="PS00211">
    <property type="entry name" value="ABC_TRANSPORTER_1"/>
    <property type="match status" value="1"/>
</dbReference>
<dbReference type="GO" id="GO:0016887">
    <property type="term" value="F:ATP hydrolysis activity"/>
    <property type="evidence" value="ECO:0007669"/>
    <property type="project" value="InterPro"/>
</dbReference>
<dbReference type="EMBL" id="VAFM01000002">
    <property type="protein sequence ID" value="TKW60789.1"/>
    <property type="molecule type" value="Genomic_DNA"/>
</dbReference>
<feature type="transmembrane region" description="Helical" evidence="9">
    <location>
        <begin position="259"/>
        <end position="277"/>
    </location>
</feature>
<dbReference type="InterPro" id="IPR003439">
    <property type="entry name" value="ABC_transporter-like_ATP-bd"/>
</dbReference>
<evidence type="ECO:0000256" key="1">
    <source>
        <dbReference type="ARBA" id="ARBA00004651"/>
    </source>
</evidence>
<dbReference type="AlphaFoldDB" id="A0A6N4RAT6"/>
<reference evidence="12 13" key="1">
    <citation type="journal article" date="2017" name="Nat. Commun.">
        <title>In situ click chemistry generation of cyclooxygenase-2 inhibitors.</title>
        <authorList>
            <person name="Bhardwaj A."/>
            <person name="Kaur J."/>
            <person name="Wuest M."/>
            <person name="Wuest F."/>
        </authorList>
    </citation>
    <scope>NUCLEOTIDE SEQUENCE [LARGE SCALE GENOMIC DNA]</scope>
    <source>
        <strain evidence="12">S2_018_000_R2_106</strain>
    </source>
</reference>
<sequence>MAKKYHATSLQYSTGNMLARLMRHYLWQHKRDLLWAGISMVIIAGALAMQAHLIQPLFDKGLISGRIGVINTVIFTIVGLTVIRGIATYYQSYFMESVGQRIVASLQEQMYTRTLGQSLSFFAEHPTGTITSRFISDLQRLKYAVTQIFSSGLRDSGTIIGLFANMLVQDIKLTLLTMLIIPLTIIPVRRFGRLTRKYSRVNQESTARMAHHLSQTLINIRQVQSYTQEKTEIKRMGQRINEVLDSTLRAVRIRAASSPVVELIGTVIIAAIMLYAGQRIAEGTLTTGSFASFMASLVMLSRPLKGITNLNNNLQEGLAAAQRAFEVIDAPLSLTDTPGATALTVKKGAIRFSEVNLTYADGTNALTDINLNVPAGHTVAFVGPSGAGKTSLLNLLPRFYDISHGHISIDGHDTAKATLKSLRSHIAMVTQEVAVFDETVAANIAYGNPKASQATIEAAAKAASAHSFITNLPDGYQTVLGEGGLKLSGGQKQRLAIARAILKNAPILLLDEATAALDTASEKDVQKALQKLSENRTTLIVAHRLSTIAHADTIVVLDGGKIVEQGNHAALLKKRGLYHKLWSMQATAEDLAA</sequence>
<dbReference type="GO" id="GO:0015421">
    <property type="term" value="F:ABC-type oligopeptide transporter activity"/>
    <property type="evidence" value="ECO:0007669"/>
    <property type="project" value="TreeGrafter"/>
</dbReference>
<dbReference type="InterPro" id="IPR039421">
    <property type="entry name" value="Type_1_exporter"/>
</dbReference>
<evidence type="ECO:0000256" key="9">
    <source>
        <dbReference type="SAM" id="Phobius"/>
    </source>
</evidence>
<protein>
    <submittedName>
        <fullName evidence="12">ATP-binding cassette domain-containing protein</fullName>
    </submittedName>
</protein>
<dbReference type="PANTHER" id="PTHR43394:SF1">
    <property type="entry name" value="ATP-BINDING CASSETTE SUB-FAMILY B MEMBER 10, MITOCHONDRIAL"/>
    <property type="match status" value="1"/>
</dbReference>
<keyword evidence="3" id="KW-0813">Transport</keyword>
<dbReference type="CDD" id="cd18552">
    <property type="entry name" value="ABC_6TM_MsbA_like"/>
    <property type="match status" value="1"/>
</dbReference>
<evidence type="ECO:0000256" key="6">
    <source>
        <dbReference type="ARBA" id="ARBA00022840"/>
    </source>
</evidence>
<dbReference type="GO" id="GO:0090374">
    <property type="term" value="P:oligopeptide export from mitochondrion"/>
    <property type="evidence" value="ECO:0007669"/>
    <property type="project" value="TreeGrafter"/>
</dbReference>
<dbReference type="SMART" id="SM00382">
    <property type="entry name" value="AAA"/>
    <property type="match status" value="1"/>
</dbReference>
<keyword evidence="8 9" id="KW-0472">Membrane</keyword>
<evidence type="ECO:0000313" key="13">
    <source>
        <dbReference type="Proteomes" id="UP000320948"/>
    </source>
</evidence>
<name>A0A6N4RAT6_BLAVI</name>
<keyword evidence="5" id="KW-0547">Nucleotide-binding</keyword>
<dbReference type="InterPro" id="IPR003593">
    <property type="entry name" value="AAA+_ATPase"/>
</dbReference>
<comment type="caution">
    <text evidence="12">The sequence shown here is derived from an EMBL/GenBank/DDBJ whole genome shotgun (WGS) entry which is preliminary data.</text>
</comment>
<evidence type="ECO:0000256" key="5">
    <source>
        <dbReference type="ARBA" id="ARBA00022741"/>
    </source>
</evidence>
<dbReference type="Pfam" id="PF00005">
    <property type="entry name" value="ABC_tran"/>
    <property type="match status" value="1"/>
</dbReference>
<keyword evidence="4 9" id="KW-0812">Transmembrane</keyword>
<dbReference type="InterPro" id="IPR036640">
    <property type="entry name" value="ABC1_TM_sf"/>
</dbReference>
<evidence type="ECO:0000313" key="12">
    <source>
        <dbReference type="EMBL" id="TKW60789.1"/>
    </source>
</evidence>
<evidence type="ECO:0000256" key="7">
    <source>
        <dbReference type="ARBA" id="ARBA00022989"/>
    </source>
</evidence>
<evidence type="ECO:0000256" key="8">
    <source>
        <dbReference type="ARBA" id="ARBA00023136"/>
    </source>
</evidence>
<dbReference type="PANTHER" id="PTHR43394">
    <property type="entry name" value="ATP-DEPENDENT PERMEASE MDL1, MITOCHONDRIAL"/>
    <property type="match status" value="1"/>
</dbReference>
<feature type="domain" description="ABC transporter" evidence="10">
    <location>
        <begin position="350"/>
        <end position="584"/>
    </location>
</feature>
<dbReference type="InterPro" id="IPR011527">
    <property type="entry name" value="ABC1_TM_dom"/>
</dbReference>
<accession>A0A6N4RAT6</accession>
<feature type="transmembrane region" description="Helical" evidence="9">
    <location>
        <begin position="33"/>
        <end position="54"/>
    </location>
</feature>
<dbReference type="PROSITE" id="PS50929">
    <property type="entry name" value="ABC_TM1F"/>
    <property type="match status" value="1"/>
</dbReference>
<evidence type="ECO:0000256" key="4">
    <source>
        <dbReference type="ARBA" id="ARBA00022692"/>
    </source>
</evidence>
<dbReference type="PROSITE" id="PS50893">
    <property type="entry name" value="ABC_TRANSPORTER_2"/>
    <property type="match status" value="1"/>
</dbReference>